<feature type="domain" description="FAS1" evidence="2">
    <location>
        <begin position="176"/>
        <end position="338"/>
    </location>
</feature>
<dbReference type="PROSITE" id="PS50213">
    <property type="entry name" value="FAS1"/>
    <property type="match status" value="2"/>
</dbReference>
<keyword evidence="4" id="KW-1185">Reference proteome</keyword>
<accession>A0ABR7YBG5</accession>
<feature type="transmembrane region" description="Helical" evidence="1">
    <location>
        <begin position="7"/>
        <end position="24"/>
    </location>
</feature>
<proteinExistence type="predicted"/>
<evidence type="ECO:0000313" key="3">
    <source>
        <dbReference type="EMBL" id="MBD1428630.1"/>
    </source>
</evidence>
<name>A0ABR7YBG5_9SPHI</name>
<dbReference type="Proteomes" id="UP000651271">
    <property type="component" value="Unassembled WGS sequence"/>
</dbReference>
<dbReference type="EMBL" id="JACOIJ010000004">
    <property type="protein sequence ID" value="MBD1428630.1"/>
    <property type="molecule type" value="Genomic_DNA"/>
</dbReference>
<dbReference type="InterPro" id="IPR036378">
    <property type="entry name" value="FAS1_dom_sf"/>
</dbReference>
<reference evidence="3 4" key="1">
    <citation type="submission" date="2020-08" db="EMBL/GenBank/DDBJ databases">
        <title>Sphingobacterium sp. DN04309 isolated from aquaculture water.</title>
        <authorList>
            <person name="Zhang M."/>
        </authorList>
    </citation>
    <scope>NUCLEOTIDE SEQUENCE [LARGE SCALE GENOMIC DNA]</scope>
    <source>
        <strain evidence="3 4">DN04309</strain>
    </source>
</reference>
<dbReference type="InterPro" id="IPR050904">
    <property type="entry name" value="Adhesion/Biosynth-related"/>
</dbReference>
<dbReference type="PANTHER" id="PTHR10900:SF77">
    <property type="entry name" value="FI19380P1"/>
    <property type="match status" value="1"/>
</dbReference>
<sequence>MKRFSNQYWIYGVLTILVVFFMNACQKVNYRETTTDEVNITGYLENNKDQFSLFIDILYRSKSAGFLGAYGTYTLFAPTNDAVNEWIKSNGKSSITDFSENELLDIVKYHVVRDTVGTTRFTDGKIKSPTLFGEYLYTDVANQTFRVNRTASITKSNIQTGNGVVHVINKMLTPPALSLAEIIDSDSRYSIFAQALKETGFYDTLYFKRGNVVPVEKRFQTVIVESDSVLKAQGINDYTAFKQKYSHLNNPKNPKDSLWLYMAYHIVNDGKFLEDIIQSMTLYTLAPKEIISTKFENSKVLLNEDVFNGVLEPGAELNRSRSDVLASNGVLHESKQSFRIKVRAQVPVYFDIASSPELVSALGGSYRNKRVSLIANGLPIANSFTFYPLNVSTIGTNSYGVSLIGDKRPYANGDFLDLTLSTTSPNRPHSFEIKTPFLVKGRYKVWVCYVQNGNGADLQVTFNPGKPDEQILPNLVMVNQTLNGGSGVSTTVLRDDPNSDNLLLAQGYKRYYATVGDYNPNGITQGLRPKDGDGTLNVGRLAGTINVETTDRHTLRFYAISEPRWQSNGVWLDMIHFIPADDPEQYYPRFHHYPGELFYRPQ</sequence>
<organism evidence="3 4">
    <name type="scientific">Sphingobacterium litopenaei</name>
    <dbReference type="NCBI Taxonomy" id="2763500"/>
    <lineage>
        <taxon>Bacteria</taxon>
        <taxon>Pseudomonadati</taxon>
        <taxon>Bacteroidota</taxon>
        <taxon>Sphingobacteriia</taxon>
        <taxon>Sphingobacteriales</taxon>
        <taxon>Sphingobacteriaceae</taxon>
        <taxon>Sphingobacterium</taxon>
    </lineage>
</organism>
<dbReference type="RefSeq" id="WP_165291169.1">
    <property type="nucleotide sequence ID" value="NZ_JACOIJ010000004.1"/>
</dbReference>
<evidence type="ECO:0000256" key="1">
    <source>
        <dbReference type="SAM" id="Phobius"/>
    </source>
</evidence>
<dbReference type="Pfam" id="PF02469">
    <property type="entry name" value="Fasciclin"/>
    <property type="match status" value="1"/>
</dbReference>
<dbReference type="PANTHER" id="PTHR10900">
    <property type="entry name" value="PERIOSTIN-RELATED"/>
    <property type="match status" value="1"/>
</dbReference>
<evidence type="ECO:0000259" key="2">
    <source>
        <dbReference type="PROSITE" id="PS50213"/>
    </source>
</evidence>
<feature type="domain" description="FAS1" evidence="2">
    <location>
        <begin position="38"/>
        <end position="172"/>
    </location>
</feature>
<comment type="caution">
    <text evidence="3">The sequence shown here is derived from an EMBL/GenBank/DDBJ whole genome shotgun (WGS) entry which is preliminary data.</text>
</comment>
<keyword evidence="1" id="KW-0472">Membrane</keyword>
<dbReference type="SMART" id="SM00554">
    <property type="entry name" value="FAS1"/>
    <property type="match status" value="1"/>
</dbReference>
<dbReference type="InterPro" id="IPR000782">
    <property type="entry name" value="FAS1_domain"/>
</dbReference>
<dbReference type="Gene3D" id="2.30.180.10">
    <property type="entry name" value="FAS1 domain"/>
    <property type="match status" value="2"/>
</dbReference>
<protein>
    <submittedName>
        <fullName evidence="3">Fasciclin domain-containing protein</fullName>
    </submittedName>
</protein>
<keyword evidence="1" id="KW-1133">Transmembrane helix</keyword>
<evidence type="ECO:0000313" key="4">
    <source>
        <dbReference type="Proteomes" id="UP000651271"/>
    </source>
</evidence>
<gene>
    <name evidence="3" type="ORF">H8B04_03445</name>
</gene>
<keyword evidence="1" id="KW-0812">Transmembrane</keyword>
<dbReference type="SUPFAM" id="SSF82153">
    <property type="entry name" value="FAS1 domain"/>
    <property type="match status" value="2"/>
</dbReference>